<feature type="transmembrane region" description="Helical" evidence="8">
    <location>
        <begin position="127"/>
        <end position="148"/>
    </location>
</feature>
<dbReference type="PANTHER" id="PTHR45695">
    <property type="entry name" value="LEUCOKININ RECEPTOR-RELATED"/>
    <property type="match status" value="1"/>
</dbReference>
<feature type="transmembrane region" description="Helical" evidence="8">
    <location>
        <begin position="226"/>
        <end position="248"/>
    </location>
</feature>
<comment type="caution">
    <text evidence="10">The sequence shown here is derived from an EMBL/GenBank/DDBJ whole genome shotgun (WGS) entry which is preliminary data.</text>
</comment>
<reference evidence="10 11" key="1">
    <citation type="submission" date="2022-05" db="EMBL/GenBank/DDBJ databases">
        <authorList>
            <consortium name="Genoscope - CEA"/>
            <person name="William W."/>
        </authorList>
    </citation>
    <scope>NUCLEOTIDE SEQUENCE [LARGE SCALE GENOMIC DNA]</scope>
</reference>
<evidence type="ECO:0000256" key="2">
    <source>
        <dbReference type="ARBA" id="ARBA00022692"/>
    </source>
</evidence>
<dbReference type="PROSITE" id="PS50262">
    <property type="entry name" value="G_PROTEIN_RECEP_F1_2"/>
    <property type="match status" value="1"/>
</dbReference>
<evidence type="ECO:0000256" key="1">
    <source>
        <dbReference type="ARBA" id="ARBA00004141"/>
    </source>
</evidence>
<dbReference type="GO" id="GO:0004930">
    <property type="term" value="F:G protein-coupled receptor activity"/>
    <property type="evidence" value="ECO:0007669"/>
    <property type="project" value="UniProtKB-KW"/>
</dbReference>
<dbReference type="PANTHER" id="PTHR45695:SF9">
    <property type="entry name" value="LEUCOKININ RECEPTOR"/>
    <property type="match status" value="1"/>
</dbReference>
<evidence type="ECO:0000259" key="9">
    <source>
        <dbReference type="PROSITE" id="PS50262"/>
    </source>
</evidence>
<evidence type="ECO:0000256" key="3">
    <source>
        <dbReference type="ARBA" id="ARBA00022989"/>
    </source>
</evidence>
<keyword evidence="11" id="KW-1185">Reference proteome</keyword>
<dbReference type="Pfam" id="PF00001">
    <property type="entry name" value="7tm_1"/>
    <property type="match status" value="1"/>
</dbReference>
<proteinExistence type="predicted"/>
<keyword evidence="7" id="KW-0807">Transducer</keyword>
<feature type="domain" description="G-protein coupled receptors family 1 profile" evidence="9">
    <location>
        <begin position="32"/>
        <end position="281"/>
    </location>
</feature>
<evidence type="ECO:0000313" key="10">
    <source>
        <dbReference type="EMBL" id="CAH3138794.1"/>
    </source>
</evidence>
<evidence type="ECO:0000313" key="11">
    <source>
        <dbReference type="Proteomes" id="UP001159428"/>
    </source>
</evidence>
<evidence type="ECO:0000256" key="4">
    <source>
        <dbReference type="ARBA" id="ARBA00023040"/>
    </source>
</evidence>
<protein>
    <recommendedName>
        <fullName evidence="9">G-protein coupled receptors family 1 profile domain-containing protein</fullName>
    </recommendedName>
</protein>
<feature type="transmembrane region" description="Helical" evidence="8">
    <location>
        <begin position="168"/>
        <end position="192"/>
    </location>
</feature>
<keyword evidence="5 8" id="KW-0472">Membrane</keyword>
<feature type="transmembrane region" description="Helical" evidence="8">
    <location>
        <begin position="52"/>
        <end position="75"/>
    </location>
</feature>
<evidence type="ECO:0000256" key="8">
    <source>
        <dbReference type="SAM" id="Phobius"/>
    </source>
</evidence>
<dbReference type="GO" id="GO:0005886">
    <property type="term" value="C:plasma membrane"/>
    <property type="evidence" value="ECO:0007669"/>
    <property type="project" value="TreeGrafter"/>
</dbReference>
<dbReference type="EMBL" id="CALNXJ010000032">
    <property type="protein sequence ID" value="CAH3138794.1"/>
    <property type="molecule type" value="Genomic_DNA"/>
</dbReference>
<dbReference type="InterPro" id="IPR017452">
    <property type="entry name" value="GPCR_Rhodpsn_7TM"/>
</dbReference>
<keyword evidence="2 8" id="KW-0812">Transmembrane</keyword>
<dbReference type="SUPFAM" id="SSF81321">
    <property type="entry name" value="Family A G protein-coupled receptor-like"/>
    <property type="match status" value="1"/>
</dbReference>
<gene>
    <name evidence="10" type="ORF">PMEA_00018606</name>
</gene>
<feature type="transmembrane region" description="Helical" evidence="8">
    <location>
        <begin position="87"/>
        <end position="106"/>
    </location>
</feature>
<dbReference type="Proteomes" id="UP001159428">
    <property type="component" value="Unassembled WGS sequence"/>
</dbReference>
<keyword evidence="6" id="KW-0675">Receptor</keyword>
<evidence type="ECO:0000256" key="6">
    <source>
        <dbReference type="ARBA" id="ARBA00023170"/>
    </source>
</evidence>
<dbReference type="CDD" id="cd00637">
    <property type="entry name" value="7tm_classA_rhodopsin-like"/>
    <property type="match status" value="1"/>
</dbReference>
<dbReference type="Gene3D" id="1.20.1070.10">
    <property type="entry name" value="Rhodopsin 7-helix transmembrane proteins"/>
    <property type="match status" value="1"/>
</dbReference>
<feature type="transmembrane region" description="Helical" evidence="8">
    <location>
        <begin position="268"/>
        <end position="288"/>
    </location>
</feature>
<comment type="subcellular location">
    <subcellularLocation>
        <location evidence="1">Membrane</location>
        <topology evidence="1">Multi-pass membrane protein</topology>
    </subcellularLocation>
</comment>
<name>A0AAU9X721_9CNID</name>
<evidence type="ECO:0000256" key="5">
    <source>
        <dbReference type="ARBA" id="ARBA00023136"/>
    </source>
</evidence>
<organism evidence="10 11">
    <name type="scientific">Pocillopora meandrina</name>
    <dbReference type="NCBI Taxonomy" id="46732"/>
    <lineage>
        <taxon>Eukaryota</taxon>
        <taxon>Metazoa</taxon>
        <taxon>Cnidaria</taxon>
        <taxon>Anthozoa</taxon>
        <taxon>Hexacorallia</taxon>
        <taxon>Scleractinia</taxon>
        <taxon>Astrocoeniina</taxon>
        <taxon>Pocilloporidae</taxon>
        <taxon>Pocillopora</taxon>
    </lineage>
</organism>
<dbReference type="PRINTS" id="PR00237">
    <property type="entry name" value="GPCRRHODOPSN"/>
</dbReference>
<dbReference type="InterPro" id="IPR000276">
    <property type="entry name" value="GPCR_Rhodpsn"/>
</dbReference>
<feature type="transmembrane region" description="Helical" evidence="8">
    <location>
        <begin position="20"/>
        <end position="40"/>
    </location>
</feature>
<dbReference type="AlphaFoldDB" id="A0AAU9X721"/>
<sequence>MGHPTNFSTVTETEKYIKLGLYVITFTVAVGGNSVVPLVLWKRKRKSVNDLLILNLSVSDLTLMLLSLPLNTFLLGGIDFPVFFCKIVSPFMTATFNVSIFTLTFMAVYRWRVIVNSLRPEMRHRHVIAWIIVIWIAGCLLLLPLVIVAENDETGGCRESWKPYQSRVYTLILFTLQYMLPLTIIAGAYMLIGIDIGKAKERHDFNAQDRFALEARRKEDLQIIKMMGLIVILFALCMLPIQVAWLMTDFGADKDKEFWNIFLRMADIAAYLHACVHPIVYGTITKYFRREYMKYAKTVFCCKG</sequence>
<keyword evidence="3 8" id="KW-1133">Transmembrane helix</keyword>
<keyword evidence="4" id="KW-0297">G-protein coupled receptor</keyword>
<accession>A0AAU9X721</accession>
<evidence type="ECO:0000256" key="7">
    <source>
        <dbReference type="ARBA" id="ARBA00023224"/>
    </source>
</evidence>